<dbReference type="Proteomes" id="UP000664044">
    <property type="component" value="Unassembled WGS sequence"/>
</dbReference>
<name>A0ABS3G2D6_9FLAO</name>
<comment type="caution">
    <text evidence="1">The sequence shown here is derived from an EMBL/GenBank/DDBJ whole genome shotgun (WGS) entry which is preliminary data.</text>
</comment>
<dbReference type="RefSeq" id="WP_207031111.1">
    <property type="nucleotide sequence ID" value="NZ_JAFLNL010000001.1"/>
</dbReference>
<gene>
    <name evidence="1" type="ORF">J0656_01890</name>
</gene>
<protein>
    <submittedName>
        <fullName evidence="1">Uncharacterized protein</fullName>
    </submittedName>
</protein>
<accession>A0ABS3G2D6</accession>
<sequence length="305" mass="34876">MSIFPKRTLPGKTVTIHWNFNTASLKGTHIFPLVRIGVKDPLGNITMLFEEHVLALPDQKVHAGESGKQLKYLNKNIPLLVLADYLKGSCKREKLMEILKNIQSGRHYYFTYSLPENAPLGKYELISEVHNNGKVKYSRTRREDHFWVEGISLKAVDEGQKGRMAIVQNQSAERTPVKIVRCLTDAGGAMETQVEVFEMLSHESKQIPLTKGRDFLIYNEEREIIALTKEPSPYLLRNQQLLSINKDGTAWVMPKEGETAFQLDPISKNLWEKADGLFHIRSLSEGEKDVFREMEEQGLIEQIKL</sequence>
<evidence type="ECO:0000313" key="2">
    <source>
        <dbReference type="Proteomes" id="UP000664044"/>
    </source>
</evidence>
<organism evidence="1 2">
    <name type="scientific">Flagellimonas aurea</name>
    <dbReference type="NCBI Taxonomy" id="2915619"/>
    <lineage>
        <taxon>Bacteria</taxon>
        <taxon>Pseudomonadati</taxon>
        <taxon>Bacteroidota</taxon>
        <taxon>Flavobacteriia</taxon>
        <taxon>Flavobacteriales</taxon>
        <taxon>Flavobacteriaceae</taxon>
        <taxon>Flagellimonas</taxon>
    </lineage>
</organism>
<proteinExistence type="predicted"/>
<evidence type="ECO:0000313" key="1">
    <source>
        <dbReference type="EMBL" id="MBO0352752.1"/>
    </source>
</evidence>
<keyword evidence="2" id="KW-1185">Reference proteome</keyword>
<reference evidence="1 2" key="1">
    <citation type="submission" date="2021-03" db="EMBL/GenBank/DDBJ databases">
        <title>Muricauda lutimaris sp. nov. and Muricauda ruestringensis sp. nov, two marine members of the Flavobacteriaceae isolated from deep sea sediments of Western Pacific.</title>
        <authorList>
            <person name="Zhao S."/>
            <person name="Liu R."/>
        </authorList>
    </citation>
    <scope>NUCLEOTIDE SEQUENCE [LARGE SCALE GENOMIC DNA]</scope>
    <source>
        <strain evidence="1 2">BC31-1-A7</strain>
    </source>
</reference>
<dbReference type="EMBL" id="JAFLNL010000001">
    <property type="protein sequence ID" value="MBO0352752.1"/>
    <property type="molecule type" value="Genomic_DNA"/>
</dbReference>